<reference evidence="2 3" key="1">
    <citation type="journal article" date="2016" name="Nat. Commun.">
        <title>Thousands of microbial genomes shed light on interconnected biogeochemical processes in an aquifer system.</title>
        <authorList>
            <person name="Anantharaman K."/>
            <person name="Brown C.T."/>
            <person name="Hug L.A."/>
            <person name="Sharon I."/>
            <person name="Castelle C.J."/>
            <person name="Probst A.J."/>
            <person name="Thomas B.C."/>
            <person name="Singh A."/>
            <person name="Wilkins M.J."/>
            <person name="Karaoz U."/>
            <person name="Brodie E.L."/>
            <person name="Williams K.H."/>
            <person name="Hubbard S.S."/>
            <person name="Banfield J.F."/>
        </authorList>
    </citation>
    <scope>NUCLEOTIDE SEQUENCE [LARGE SCALE GENOMIC DNA]</scope>
</reference>
<dbReference type="InterPro" id="IPR015797">
    <property type="entry name" value="NUDIX_hydrolase-like_dom_sf"/>
</dbReference>
<accession>A0A1G2KXT7</accession>
<name>A0A1G2KXT7_9BACT</name>
<comment type="caution">
    <text evidence="2">The sequence shown here is derived from an EMBL/GenBank/DDBJ whole genome shotgun (WGS) entry which is preliminary data.</text>
</comment>
<dbReference type="STRING" id="1802274.A3J58_00965"/>
<evidence type="ECO:0000313" key="3">
    <source>
        <dbReference type="Proteomes" id="UP000178510"/>
    </source>
</evidence>
<feature type="domain" description="Nudix hydrolase" evidence="1">
    <location>
        <begin position="7"/>
        <end position="134"/>
    </location>
</feature>
<proteinExistence type="predicted"/>
<sequence length="197" mass="23082">MKRDFGLYHVGLKILLHKDGYYLILRKKNGHVDLPGGRIDNVEYATPLERVLAREIREELGQVKYALGHPLFHYRADVKSRGVYVFVAVFAAEYLSGAVRISSEHRSYQWVKIGAFPFTRRDFRGEEIYRAFKKNLEHIRKPAFEPRVPILRREASRKPKNIRDILRLRRIFAAQNRNSQSRNGVSGYALKEDQHYA</sequence>
<dbReference type="Proteomes" id="UP000178510">
    <property type="component" value="Unassembled WGS sequence"/>
</dbReference>
<dbReference type="AlphaFoldDB" id="A0A1G2KXT7"/>
<organism evidence="2 3">
    <name type="scientific">Candidatus Sungbacteria bacterium RIFCSPHIGHO2_02_FULL_52_23</name>
    <dbReference type="NCBI Taxonomy" id="1802274"/>
    <lineage>
        <taxon>Bacteria</taxon>
        <taxon>Candidatus Sungiibacteriota</taxon>
    </lineage>
</organism>
<dbReference type="EMBL" id="MHQM01000004">
    <property type="protein sequence ID" value="OHA04266.1"/>
    <property type="molecule type" value="Genomic_DNA"/>
</dbReference>
<dbReference type="Pfam" id="PF00293">
    <property type="entry name" value="NUDIX"/>
    <property type="match status" value="1"/>
</dbReference>
<protein>
    <recommendedName>
        <fullName evidence="1">Nudix hydrolase domain-containing protein</fullName>
    </recommendedName>
</protein>
<dbReference type="SUPFAM" id="SSF55811">
    <property type="entry name" value="Nudix"/>
    <property type="match status" value="1"/>
</dbReference>
<dbReference type="PROSITE" id="PS51462">
    <property type="entry name" value="NUDIX"/>
    <property type="match status" value="1"/>
</dbReference>
<gene>
    <name evidence="2" type="ORF">A3J58_00965</name>
</gene>
<dbReference type="InterPro" id="IPR000086">
    <property type="entry name" value="NUDIX_hydrolase_dom"/>
</dbReference>
<evidence type="ECO:0000313" key="2">
    <source>
        <dbReference type="EMBL" id="OHA04266.1"/>
    </source>
</evidence>
<evidence type="ECO:0000259" key="1">
    <source>
        <dbReference type="PROSITE" id="PS51462"/>
    </source>
</evidence>
<dbReference type="Gene3D" id="3.90.79.10">
    <property type="entry name" value="Nucleoside Triphosphate Pyrophosphohydrolase"/>
    <property type="match status" value="1"/>
</dbReference>